<feature type="compositionally biased region" description="Basic residues" evidence="1">
    <location>
        <begin position="101"/>
        <end position="111"/>
    </location>
</feature>
<comment type="caution">
    <text evidence="3">The sequence shown here is derived from an EMBL/GenBank/DDBJ whole genome shotgun (WGS) entry which is preliminary data.</text>
</comment>
<dbReference type="Gene3D" id="3.40.50.300">
    <property type="entry name" value="P-loop containing nucleotide triphosphate hydrolases"/>
    <property type="match status" value="1"/>
</dbReference>
<dbReference type="RefSeq" id="WP_224164067.1">
    <property type="nucleotide sequence ID" value="NZ_BRXE01000138.1"/>
</dbReference>
<reference evidence="3" key="1">
    <citation type="submission" date="2022-07" db="EMBL/GenBank/DDBJ databases">
        <title>Mycobacterium kiyosense sp. nov., scotochromogenic slow-glowing species isolated from respiratory specimens.</title>
        <authorList>
            <person name="Fukano H."/>
            <person name="Kazumi Y."/>
            <person name="Sakagami N."/>
            <person name="Ato M."/>
            <person name="Mitarai S."/>
            <person name="Hoshino Y."/>
        </authorList>
    </citation>
    <scope>NUCLEOTIDE SEQUENCE</scope>
    <source>
        <strain evidence="3">SRL2020-028</strain>
    </source>
</reference>
<dbReference type="AlphaFoldDB" id="A0AA37PXT6"/>
<feature type="domain" description="Rad50/SbcC-type AAA" evidence="2">
    <location>
        <begin position="16"/>
        <end position="68"/>
    </location>
</feature>
<evidence type="ECO:0000313" key="4">
    <source>
        <dbReference type="Proteomes" id="UP001165663"/>
    </source>
</evidence>
<dbReference type="Proteomes" id="UP001165663">
    <property type="component" value="Unassembled WGS sequence"/>
</dbReference>
<dbReference type="InterPro" id="IPR038729">
    <property type="entry name" value="Rad50/SbcC_AAA"/>
</dbReference>
<gene>
    <name evidence="3" type="ORF">SRL2020028_56520</name>
</gene>
<dbReference type="Pfam" id="PF13476">
    <property type="entry name" value="AAA_23"/>
    <property type="match status" value="1"/>
</dbReference>
<protein>
    <recommendedName>
        <fullName evidence="2">Rad50/SbcC-type AAA domain-containing protein</fullName>
    </recommendedName>
</protein>
<organism evidence="3 4">
    <name type="scientific">Mycobacterium kiyosense</name>
    <dbReference type="NCBI Taxonomy" id="2871094"/>
    <lineage>
        <taxon>Bacteria</taxon>
        <taxon>Bacillati</taxon>
        <taxon>Actinomycetota</taxon>
        <taxon>Actinomycetes</taxon>
        <taxon>Mycobacteriales</taxon>
        <taxon>Mycobacteriaceae</taxon>
        <taxon>Mycobacterium</taxon>
    </lineage>
</organism>
<sequence length="111" mass="12094">MAAVVVTTVNRPRLMSLEIRGFRAFGNEARVLQLDAPLVVVHAGNSQGKTSLAEGIEFLLSGRSSRRDLLGGAKAEYNDSLRNAHLPPTDTDCLRRSGAARPRRRHPPNPP</sequence>
<accession>A0AA37PXT6</accession>
<dbReference type="EMBL" id="BRXE01000138">
    <property type="protein sequence ID" value="GLB86396.1"/>
    <property type="molecule type" value="Genomic_DNA"/>
</dbReference>
<evidence type="ECO:0000313" key="3">
    <source>
        <dbReference type="EMBL" id="GLB86396.1"/>
    </source>
</evidence>
<dbReference type="GO" id="GO:0006302">
    <property type="term" value="P:double-strand break repair"/>
    <property type="evidence" value="ECO:0007669"/>
    <property type="project" value="InterPro"/>
</dbReference>
<proteinExistence type="predicted"/>
<dbReference type="GO" id="GO:0016887">
    <property type="term" value="F:ATP hydrolysis activity"/>
    <property type="evidence" value="ECO:0007669"/>
    <property type="project" value="InterPro"/>
</dbReference>
<evidence type="ECO:0000256" key="1">
    <source>
        <dbReference type="SAM" id="MobiDB-lite"/>
    </source>
</evidence>
<evidence type="ECO:0000259" key="2">
    <source>
        <dbReference type="Pfam" id="PF13476"/>
    </source>
</evidence>
<dbReference type="InterPro" id="IPR027417">
    <property type="entry name" value="P-loop_NTPase"/>
</dbReference>
<dbReference type="SUPFAM" id="SSF52540">
    <property type="entry name" value="P-loop containing nucleoside triphosphate hydrolases"/>
    <property type="match status" value="1"/>
</dbReference>
<name>A0AA37PXT6_9MYCO</name>
<feature type="region of interest" description="Disordered" evidence="1">
    <location>
        <begin position="80"/>
        <end position="111"/>
    </location>
</feature>